<dbReference type="AlphaFoldDB" id="A0A7S0D1A5"/>
<keyword evidence="3" id="KW-1133">Transmembrane helix</keyword>
<keyword evidence="1" id="KW-0175">Coiled coil</keyword>
<keyword evidence="3" id="KW-0812">Transmembrane</keyword>
<protein>
    <submittedName>
        <fullName evidence="4">Uncharacterized protein</fullName>
    </submittedName>
</protein>
<gene>
    <name evidence="4" type="ORF">MSP1401_LOCUS5000</name>
</gene>
<feature type="compositionally biased region" description="Acidic residues" evidence="2">
    <location>
        <begin position="79"/>
        <end position="89"/>
    </location>
</feature>
<evidence type="ECO:0000256" key="3">
    <source>
        <dbReference type="SAM" id="Phobius"/>
    </source>
</evidence>
<name>A0A7S0D1A5_MICPS</name>
<feature type="coiled-coil region" evidence="1">
    <location>
        <begin position="32"/>
        <end position="59"/>
    </location>
</feature>
<feature type="region of interest" description="Disordered" evidence="2">
    <location>
        <begin position="60"/>
        <end position="105"/>
    </location>
</feature>
<feature type="compositionally biased region" description="Basic and acidic residues" evidence="2">
    <location>
        <begin position="500"/>
        <end position="511"/>
    </location>
</feature>
<feature type="compositionally biased region" description="Low complexity" evidence="2">
    <location>
        <begin position="489"/>
        <end position="499"/>
    </location>
</feature>
<proteinExistence type="predicted"/>
<feature type="compositionally biased region" description="Polar residues" evidence="2">
    <location>
        <begin position="90"/>
        <end position="105"/>
    </location>
</feature>
<evidence type="ECO:0000313" key="4">
    <source>
        <dbReference type="EMBL" id="CAD8438022.1"/>
    </source>
</evidence>
<evidence type="ECO:0000256" key="2">
    <source>
        <dbReference type="SAM" id="MobiDB-lite"/>
    </source>
</evidence>
<evidence type="ECO:0000256" key="1">
    <source>
        <dbReference type="SAM" id="Coils"/>
    </source>
</evidence>
<dbReference type="EMBL" id="HBEN01006141">
    <property type="protein sequence ID" value="CAD8438022.1"/>
    <property type="molecule type" value="Transcribed_RNA"/>
</dbReference>
<feature type="compositionally biased region" description="Polar residues" evidence="2">
    <location>
        <begin position="62"/>
        <end position="74"/>
    </location>
</feature>
<keyword evidence="3" id="KW-0472">Membrane</keyword>
<feature type="region of interest" description="Disordered" evidence="2">
    <location>
        <begin position="489"/>
        <end position="545"/>
    </location>
</feature>
<feature type="transmembrane region" description="Helical" evidence="3">
    <location>
        <begin position="351"/>
        <end position="376"/>
    </location>
</feature>
<sequence>MPPVESATPPPLEDGVDAVADPVEVSDDAAIASALRLELERARAEIDRLERRVALDERLTETDATARTTNSEATGANDAPDDTAVEPESDTNAFPSSGGTSATSETLETWENAWFPPWVHKRAAQGLAEANGVRRAATALTRAILDGFGVLERVDAFVAKVTSVVRPYFESARGAYDAFAAKTGRAKENFEKLVREFRKSSARRRERKLAELAAERQRRIENGEPVEPEPNRFSELYWKRQGQRANALFGDLQVVIGSAYGAAKASASESSRNAFDSFTKTKGLIKMRVVPAWARVRVAVSKKAESVAELLLAKFPGKTERALASVAKALRLVGFVGYEDLETSLRDARDFGMVLGDFFLVCVFVCGVLPVLYFVVFRARPGDALPNEAEYKIKHLPANDGTFLGGHMGGGVDVVVRLPEVRRAAQCDILVGEDEVKVRALEGYHDVTVSIPPEAKGSEWIQGSDVWVMRAKFELKTETLTVSLRTPAAATARGAASPLGDEKENAKKGNANDKNGGATGGASTVRTAARTSDAPFSPVTPNRSVAADKAAAAVKAAASARKKRV</sequence>
<organism evidence="4">
    <name type="scientific">Micromonas pusilla</name>
    <name type="common">Picoplanktonic green alga</name>
    <name type="synonym">Chromulina pusilla</name>
    <dbReference type="NCBI Taxonomy" id="38833"/>
    <lineage>
        <taxon>Eukaryota</taxon>
        <taxon>Viridiplantae</taxon>
        <taxon>Chlorophyta</taxon>
        <taxon>Mamiellophyceae</taxon>
        <taxon>Mamiellales</taxon>
        <taxon>Mamiellaceae</taxon>
        <taxon>Micromonas</taxon>
    </lineage>
</organism>
<reference evidence="4" key="1">
    <citation type="submission" date="2021-01" db="EMBL/GenBank/DDBJ databases">
        <authorList>
            <person name="Corre E."/>
            <person name="Pelletier E."/>
            <person name="Niang G."/>
            <person name="Scheremetjew M."/>
            <person name="Finn R."/>
            <person name="Kale V."/>
            <person name="Holt S."/>
            <person name="Cochrane G."/>
            <person name="Meng A."/>
            <person name="Brown T."/>
            <person name="Cohen L."/>
        </authorList>
    </citation>
    <scope>NUCLEOTIDE SEQUENCE</scope>
    <source>
        <strain evidence="4">CCAC1681</strain>
    </source>
</reference>
<accession>A0A7S0D1A5</accession>